<evidence type="ECO:0000313" key="4">
    <source>
        <dbReference type="EMBL" id="NML40783.1"/>
    </source>
</evidence>
<evidence type="ECO:0000256" key="1">
    <source>
        <dbReference type="ARBA" id="ARBA00022801"/>
    </source>
</evidence>
<dbReference type="Gene3D" id="2.120.10.30">
    <property type="entry name" value="TolB, C-terminal domain"/>
    <property type="match status" value="1"/>
</dbReference>
<reference evidence="4 5" key="1">
    <citation type="submission" date="2020-04" db="EMBL/GenBank/DDBJ databases">
        <title>Chitinophaga sp. G-6-1-13 sp. nov., isolated from soil.</title>
        <authorList>
            <person name="Dahal R.H."/>
            <person name="Chaudhary D.K."/>
        </authorList>
    </citation>
    <scope>NUCLEOTIDE SEQUENCE [LARGE SCALE GENOMIC DNA]</scope>
    <source>
        <strain evidence="4 5">G-6-1-13</strain>
    </source>
</reference>
<comment type="caution">
    <text evidence="4">The sequence shown here is derived from an EMBL/GenBank/DDBJ whole genome shotgun (WGS) entry which is preliminary data.</text>
</comment>
<accession>A0A848GVQ9</accession>
<name>A0A848GVQ9_9BACT</name>
<dbReference type="AlphaFoldDB" id="A0A848GVQ9"/>
<feature type="domain" description="Peptidase S9 prolyl oligopeptidase catalytic" evidence="3">
    <location>
        <begin position="690"/>
        <end position="864"/>
    </location>
</feature>
<dbReference type="SUPFAM" id="SSF53474">
    <property type="entry name" value="alpha/beta-Hydrolases"/>
    <property type="match status" value="1"/>
</dbReference>
<feature type="signal peptide" evidence="2">
    <location>
        <begin position="1"/>
        <end position="19"/>
    </location>
</feature>
<keyword evidence="5" id="KW-1185">Reference proteome</keyword>
<evidence type="ECO:0000313" key="5">
    <source>
        <dbReference type="Proteomes" id="UP000583266"/>
    </source>
</evidence>
<evidence type="ECO:0000259" key="3">
    <source>
        <dbReference type="Pfam" id="PF00326"/>
    </source>
</evidence>
<sequence>MMKYLFFICSVLYTNSLFAQKKVVDTSDFNQWTYLTSPRLSDDGEFAMFSQYELAERRQTLFVRSLRTTWLFEALNVSIYNARFTSDSKALIYLSHDTLYKLELNAAPRKIESGVAKFSVLKLGKSEWLVYVKNGLRNELVTERLDRRKVFKYSDITDFLMCDNSLYMVGSGENKSGVYFLKGIELGDSTENIIYKGKEEPVNLLLESSGGKVAFITISDSSVDRGKKVIWVLNRQKGREAVKIDPILIGDNSSEIEELESFNKDGESVFLTLVGSIGDNLKLNREASGLHIWRYNDVKLASQTLHDNSRGSRLRAILYLDSKKVVQIQNENETSVYPVSVYSTRSNAGQLLYRVAGNKGEWNWNENAIPSRVLFNYSDGTKKVVTDSSDRNSMSYFLSPNGDFIVYFDSDEQSYYRYDVKSGKRINLTSGISTKWTTYDNDDIPFAKYMPLGTGGFSLDGKKIYLYDQNDIYAVDISGKVPPINITDGYGKKNGLVFRFAFPPEGWKSDTIWLTAFDRETKQDGFFMLQLGKPHSITKLTMEDAIYTGPEESKYVPRILPIKAKNANVFLVQKMSASSAPNFYVTTDFIKFKQISDVHPESRFNWMTTELINFRALDGTPSQGVLYKPENFDPKRKYPVIFYYYEKITECLNFFQRPVAGDGSINIPYFVSNGYLVFTPDIHFKIGYPGRSSFNTVMGAVNELTKLPFIDSTKMGLQGHSFGGFQTNYIVTHSCRFAAACSAAGFTNFVSAYGSIIGTGYSRQGQYELYRDRIGATLWERPDLYQENSPVLKIDKICTPILLMHNMDDHDVPVAQGLEFFTGLRRMGKVAYLLQYDGQDHSVIGDSAKDYSRRVLDFFNYYLRDGMLPDWMTDEVSKSLKLNHTVSR</sequence>
<dbReference type="GO" id="GO:0004252">
    <property type="term" value="F:serine-type endopeptidase activity"/>
    <property type="evidence" value="ECO:0007669"/>
    <property type="project" value="TreeGrafter"/>
</dbReference>
<protein>
    <submittedName>
        <fullName evidence="4">S9 family peptidase</fullName>
    </submittedName>
</protein>
<gene>
    <name evidence="4" type="ORF">HHL17_26535</name>
</gene>
<proteinExistence type="predicted"/>
<dbReference type="SUPFAM" id="SSF82171">
    <property type="entry name" value="DPP6 N-terminal domain-like"/>
    <property type="match status" value="1"/>
</dbReference>
<dbReference type="Proteomes" id="UP000583266">
    <property type="component" value="Unassembled WGS sequence"/>
</dbReference>
<dbReference type="Gene3D" id="3.40.50.1820">
    <property type="entry name" value="alpha/beta hydrolase"/>
    <property type="match status" value="1"/>
</dbReference>
<dbReference type="GO" id="GO:0006508">
    <property type="term" value="P:proteolysis"/>
    <property type="evidence" value="ECO:0007669"/>
    <property type="project" value="InterPro"/>
</dbReference>
<evidence type="ECO:0000256" key="2">
    <source>
        <dbReference type="SAM" id="SignalP"/>
    </source>
</evidence>
<dbReference type="RefSeq" id="WP_169227861.1">
    <property type="nucleotide sequence ID" value="NZ_JABBGC010000003.1"/>
</dbReference>
<feature type="chain" id="PRO_5032429190" evidence="2">
    <location>
        <begin position="20"/>
        <end position="888"/>
    </location>
</feature>
<dbReference type="PANTHER" id="PTHR42776:SF28">
    <property type="entry name" value="GLUTAMYL ENDOPEPTIDASE, CHLOROPLASTIC-RELATED"/>
    <property type="match status" value="1"/>
</dbReference>
<dbReference type="Pfam" id="PF00326">
    <property type="entry name" value="Peptidase_S9"/>
    <property type="match status" value="1"/>
</dbReference>
<dbReference type="PANTHER" id="PTHR42776">
    <property type="entry name" value="SERINE PEPTIDASE S9 FAMILY MEMBER"/>
    <property type="match status" value="1"/>
</dbReference>
<keyword evidence="2" id="KW-0732">Signal</keyword>
<organism evidence="4 5">
    <name type="scientific">Chitinophaga fulva</name>
    <dbReference type="NCBI Taxonomy" id="2728842"/>
    <lineage>
        <taxon>Bacteria</taxon>
        <taxon>Pseudomonadati</taxon>
        <taxon>Bacteroidota</taxon>
        <taxon>Chitinophagia</taxon>
        <taxon>Chitinophagales</taxon>
        <taxon>Chitinophagaceae</taxon>
        <taxon>Chitinophaga</taxon>
    </lineage>
</organism>
<dbReference type="EMBL" id="JABBGC010000003">
    <property type="protein sequence ID" value="NML40783.1"/>
    <property type="molecule type" value="Genomic_DNA"/>
</dbReference>
<keyword evidence="1" id="KW-0378">Hydrolase</keyword>
<dbReference type="InterPro" id="IPR011042">
    <property type="entry name" value="6-blade_b-propeller_TolB-like"/>
</dbReference>
<dbReference type="InterPro" id="IPR029058">
    <property type="entry name" value="AB_hydrolase_fold"/>
</dbReference>
<dbReference type="InterPro" id="IPR001375">
    <property type="entry name" value="Peptidase_S9_cat"/>
</dbReference>